<dbReference type="GO" id="GO:0005886">
    <property type="term" value="C:plasma membrane"/>
    <property type="evidence" value="ECO:0007669"/>
    <property type="project" value="TreeGrafter"/>
</dbReference>
<keyword evidence="2" id="KW-1133">Transmembrane helix</keyword>
<name>T0IE88_9SPHN</name>
<dbReference type="Proteomes" id="UP000015527">
    <property type="component" value="Unassembled WGS sequence"/>
</dbReference>
<comment type="caution">
    <text evidence="4">The sequence shown here is derived from an EMBL/GenBank/DDBJ whole genome shotgun (WGS) entry which is preliminary data.</text>
</comment>
<dbReference type="RefSeq" id="WP_021236046.1">
    <property type="nucleotide sequence ID" value="NZ_ATHL01000151.1"/>
</dbReference>
<feature type="transmembrane region" description="Helical" evidence="2">
    <location>
        <begin position="37"/>
        <end position="58"/>
    </location>
</feature>
<dbReference type="PANTHER" id="PTHR30441:SF9">
    <property type="entry name" value="ASMA FAMILY PROTEIN YHJG"/>
    <property type="match status" value="1"/>
</dbReference>
<reference evidence="4 5" key="1">
    <citation type="journal article" date="2013" name="Genome Announc.">
        <title>Genome Sequence of Novosphingobium lindaniclasticum LE124T, Isolated from a Hexachlorocyclohexane Dumpsite.</title>
        <authorList>
            <person name="Saxena A."/>
            <person name="Nayyar N."/>
            <person name="Sangwan N."/>
            <person name="Kumari R."/>
            <person name="Khurana J.P."/>
            <person name="Lal R."/>
        </authorList>
    </citation>
    <scope>NUCLEOTIDE SEQUENCE [LARGE SCALE GENOMIC DNA]</scope>
    <source>
        <strain evidence="4 5">LE124</strain>
    </source>
</reference>
<feature type="domain" description="AsmA" evidence="3">
    <location>
        <begin position="35"/>
        <end position="162"/>
    </location>
</feature>
<evidence type="ECO:0000256" key="2">
    <source>
        <dbReference type="SAM" id="Phobius"/>
    </source>
</evidence>
<dbReference type="PANTHER" id="PTHR30441">
    <property type="entry name" value="DUF748 DOMAIN-CONTAINING PROTEIN"/>
    <property type="match status" value="1"/>
</dbReference>
<feature type="region of interest" description="Disordered" evidence="1">
    <location>
        <begin position="676"/>
        <end position="699"/>
    </location>
</feature>
<dbReference type="PATRIC" id="fig|1096930.3.peg.4306"/>
<organism evidence="4 5">
    <name type="scientific">Novosphingobium lindaniclasticum LE124</name>
    <dbReference type="NCBI Taxonomy" id="1096930"/>
    <lineage>
        <taxon>Bacteria</taxon>
        <taxon>Pseudomonadati</taxon>
        <taxon>Pseudomonadota</taxon>
        <taxon>Alphaproteobacteria</taxon>
        <taxon>Sphingomonadales</taxon>
        <taxon>Sphingomonadaceae</taxon>
        <taxon>Novosphingobium</taxon>
    </lineage>
</organism>
<evidence type="ECO:0000313" key="5">
    <source>
        <dbReference type="Proteomes" id="UP000015527"/>
    </source>
</evidence>
<protein>
    <submittedName>
        <fullName evidence="4">AsmA protein</fullName>
    </submittedName>
</protein>
<feature type="region of interest" description="Disordered" evidence="1">
    <location>
        <begin position="1"/>
        <end position="26"/>
    </location>
</feature>
<keyword evidence="5" id="KW-1185">Reference proteome</keyword>
<gene>
    <name evidence="4" type="ORF">L284_21905</name>
</gene>
<dbReference type="InterPro" id="IPR052894">
    <property type="entry name" value="AsmA-related"/>
</dbReference>
<keyword evidence="2" id="KW-0812">Transmembrane</keyword>
<evidence type="ECO:0000256" key="1">
    <source>
        <dbReference type="SAM" id="MobiDB-lite"/>
    </source>
</evidence>
<sequence length="699" mass="74819">MDVAAQIDERNHAGGGEPPAPPPTSDKRARRLRVLRILRNVAIGAVLALFAAWLVLFITKGRFLKHPFESMASSAAGRQVQVGGEFQLYFAPFRIKFLAEDLSIANPEWAGRPRMFAARHIEARIAPLSLLFGRRHVPMLDLQGGALDLEWDKTHKRNTWTFGSGEGGKPFEFPRIDRATLSDTRIRYLDPQMPLVADLVVDPVTAIDARIGKAVALRGDGTLRKTPFRLSARLLSPDETVDRGRNALELTAWAANNRMDVSGTLPSLAEFEGVPLKVRAQGRDLSELLAIIDVAIPQTRRYALKAQMVKDEATYRFTGMTGTFGQSDLRGTLTVKNAERLRLDAQLATRRLDIVDAAPFIGYNPDIVAAKGAVAAAAATGAGSQRVLPDAALPIGTMQRFDAGLDWKIGAIRSRSVPVQNIALKLSLERGRLALSPLTFSMARGDVASDLIFDTRQRPSAVSYDIRLKPTPMGRLLAGYGVEESGTTGTIGGRIKLEGRGDTIHDSLASASGRIAFVMPRGTFWTRNVQLAELDLGTFASKMFEGKLKEPVQLNCGLVAFTVRGGTAAADPILIDTSKNVITGRGGFSFGTEALDLAFRADGKKFSLFSGQSPVGIGGRFAKPSLDVISPQLLGRAGVGLGLAVAATPVAGLLAFVDVGDAKSAACGPVLAGATAKAQRTTKGKPRDDVGSGRAGKIR</sequence>
<accession>T0IE88</accession>
<dbReference type="InterPro" id="IPR007844">
    <property type="entry name" value="AsmA"/>
</dbReference>
<dbReference type="eggNOG" id="COG2982">
    <property type="taxonomic scope" value="Bacteria"/>
</dbReference>
<dbReference type="GO" id="GO:0090313">
    <property type="term" value="P:regulation of protein targeting to membrane"/>
    <property type="evidence" value="ECO:0007669"/>
    <property type="project" value="TreeGrafter"/>
</dbReference>
<keyword evidence="2" id="KW-0472">Membrane</keyword>
<dbReference type="AlphaFoldDB" id="T0IE88"/>
<dbReference type="OrthoDB" id="5749006at2"/>
<proteinExistence type="predicted"/>
<dbReference type="EMBL" id="ATHL01000151">
    <property type="protein sequence ID" value="EQB07979.1"/>
    <property type="molecule type" value="Genomic_DNA"/>
</dbReference>
<evidence type="ECO:0000259" key="3">
    <source>
        <dbReference type="Pfam" id="PF05170"/>
    </source>
</evidence>
<feature type="domain" description="AsmA" evidence="3">
    <location>
        <begin position="300"/>
        <end position="523"/>
    </location>
</feature>
<evidence type="ECO:0000313" key="4">
    <source>
        <dbReference type="EMBL" id="EQB07979.1"/>
    </source>
</evidence>
<dbReference type="Pfam" id="PF05170">
    <property type="entry name" value="AsmA"/>
    <property type="match status" value="2"/>
</dbReference>